<feature type="binding site" evidence="9">
    <location>
        <position position="281"/>
    </location>
    <ligand>
        <name>Ca(2+)</name>
        <dbReference type="ChEBI" id="CHEBI:29108"/>
        <label>2</label>
    </ligand>
</feature>
<keyword evidence="16" id="KW-1185">Reference proteome</keyword>
<dbReference type="PROSITE" id="PS00436">
    <property type="entry name" value="PEROXIDASE_2"/>
    <property type="match status" value="1"/>
</dbReference>
<dbReference type="InterPro" id="IPR002016">
    <property type="entry name" value="Haem_peroxidase"/>
</dbReference>
<evidence type="ECO:0000256" key="5">
    <source>
        <dbReference type="ARBA" id="ARBA00023002"/>
    </source>
</evidence>
<evidence type="ECO:0000256" key="12">
    <source>
        <dbReference type="RuleBase" id="RU363051"/>
    </source>
</evidence>
<dbReference type="GO" id="GO:0020037">
    <property type="term" value="F:heme binding"/>
    <property type="evidence" value="ECO:0007669"/>
    <property type="project" value="UniProtKB-UniRule"/>
</dbReference>
<keyword evidence="4 9" id="KW-0479">Metal-binding</keyword>
<keyword evidence="5 12" id="KW-0560">Oxidoreductase</keyword>
<feature type="binding site" description="axial binding residue" evidence="9">
    <location>
        <position position="256"/>
    </location>
    <ligand>
        <name>heme b</name>
        <dbReference type="ChEBI" id="CHEBI:60344"/>
    </ligand>
    <ligandPart>
        <name>Fe</name>
        <dbReference type="ChEBI" id="CHEBI:18248"/>
    </ligandPart>
</feature>
<evidence type="ECO:0000313" key="14">
    <source>
        <dbReference type="EMBL" id="CRK11687.1"/>
    </source>
</evidence>
<evidence type="ECO:0000256" key="4">
    <source>
        <dbReference type="ARBA" id="ARBA00022723"/>
    </source>
</evidence>
<evidence type="ECO:0000313" key="17">
    <source>
        <dbReference type="Proteomes" id="UP000045706"/>
    </source>
</evidence>
<feature type="active site" description="Proton acceptor" evidence="8">
    <location>
        <position position="131"/>
    </location>
</feature>
<feature type="disulfide bond" evidence="11">
    <location>
        <begin position="118"/>
        <end position="200"/>
    </location>
</feature>
<feature type="binding site" evidence="9">
    <location>
        <position position="132"/>
    </location>
    <ligand>
        <name>Ca(2+)</name>
        <dbReference type="ChEBI" id="CHEBI:29108"/>
        <label>1</label>
    </ligand>
</feature>
<evidence type="ECO:0000256" key="8">
    <source>
        <dbReference type="PIRSR" id="PIRSR601621-1"/>
    </source>
</evidence>
<comment type="cofactor">
    <cofactor evidence="9 12">
        <name>Ca(2+)</name>
        <dbReference type="ChEBI" id="CHEBI:29108"/>
    </cofactor>
    <text evidence="9 12">Binds 2 calcium ions per subunit.</text>
</comment>
<feature type="binding site" evidence="9">
    <location>
        <position position="274"/>
    </location>
    <ligand>
        <name>Ca(2+)</name>
        <dbReference type="ChEBI" id="CHEBI:29108"/>
        <label>2</label>
    </ligand>
</feature>
<feature type="site" description="Transition state stabilizer" evidence="10">
    <location>
        <position position="127"/>
    </location>
</feature>
<dbReference type="SUPFAM" id="SSF48113">
    <property type="entry name" value="Heme-dependent peroxidases"/>
    <property type="match status" value="1"/>
</dbReference>
<dbReference type="PROSITE" id="PS50873">
    <property type="entry name" value="PEROXIDASE_4"/>
    <property type="match status" value="1"/>
</dbReference>
<dbReference type="CDD" id="cd00692">
    <property type="entry name" value="ligninase"/>
    <property type="match status" value="1"/>
</dbReference>
<dbReference type="GO" id="GO:0004601">
    <property type="term" value="F:peroxidase activity"/>
    <property type="evidence" value="ECO:0007669"/>
    <property type="project" value="UniProtKB-KW"/>
</dbReference>
<evidence type="ECO:0000256" key="10">
    <source>
        <dbReference type="PIRSR" id="PIRSR601621-3"/>
    </source>
</evidence>
<keyword evidence="9 12" id="KW-0106">Calcium</keyword>
<feature type="domain" description="Plant heme peroxidase family profile" evidence="13">
    <location>
        <begin position="120"/>
        <end position="257"/>
    </location>
</feature>
<evidence type="ECO:0000256" key="3">
    <source>
        <dbReference type="ARBA" id="ARBA00022617"/>
    </source>
</evidence>
<dbReference type="PRINTS" id="PR00458">
    <property type="entry name" value="PEROXIDASE"/>
</dbReference>
<feature type="signal peptide" evidence="12">
    <location>
        <begin position="1"/>
        <end position="17"/>
    </location>
</feature>
<keyword evidence="6 9" id="KW-0408">Iron</keyword>
<dbReference type="Gene3D" id="1.10.420.10">
    <property type="entry name" value="Peroxidase, domain 2"/>
    <property type="match status" value="1"/>
</dbReference>
<organism evidence="14 16">
    <name type="scientific">Verticillium longisporum</name>
    <name type="common">Verticillium dahliae var. longisporum</name>
    <dbReference type="NCBI Taxonomy" id="100787"/>
    <lineage>
        <taxon>Eukaryota</taxon>
        <taxon>Fungi</taxon>
        <taxon>Dikarya</taxon>
        <taxon>Ascomycota</taxon>
        <taxon>Pezizomycotina</taxon>
        <taxon>Sordariomycetes</taxon>
        <taxon>Hypocreomycetidae</taxon>
        <taxon>Glomerellales</taxon>
        <taxon>Plectosphaerellaceae</taxon>
        <taxon>Verticillium</taxon>
    </lineage>
</organism>
<comment type="cofactor">
    <cofactor evidence="9">
        <name>heme b</name>
        <dbReference type="ChEBI" id="CHEBI:60344"/>
    </cofactor>
    <text evidence="9">Binds 1 heme b (iron(II)-protoporphyrin IX) group per subunit.</text>
</comment>
<dbReference type="GO" id="GO:0046872">
    <property type="term" value="F:metal ion binding"/>
    <property type="evidence" value="ECO:0007669"/>
    <property type="project" value="UniProtKB-UniRule"/>
</dbReference>
<accession>A0A0G4KPF7</accession>
<dbReference type="Gene3D" id="1.10.520.10">
    <property type="match status" value="1"/>
</dbReference>
<keyword evidence="12" id="KW-0732">Signal</keyword>
<evidence type="ECO:0000256" key="9">
    <source>
        <dbReference type="PIRSR" id="PIRSR601621-2"/>
    </source>
</evidence>
<evidence type="ECO:0000259" key="13">
    <source>
        <dbReference type="PROSITE" id="PS50873"/>
    </source>
</evidence>
<feature type="binding site" evidence="9">
    <location>
        <position position="257"/>
    </location>
    <ligand>
        <name>Ca(2+)</name>
        <dbReference type="ChEBI" id="CHEBI:29108"/>
        <label>2</label>
    </ligand>
</feature>
<keyword evidence="11" id="KW-1015">Disulfide bond</keyword>
<evidence type="ECO:0000256" key="2">
    <source>
        <dbReference type="ARBA" id="ARBA00022559"/>
    </source>
</evidence>
<dbReference type="GO" id="GO:0034599">
    <property type="term" value="P:cellular response to oxidative stress"/>
    <property type="evidence" value="ECO:0007669"/>
    <property type="project" value="InterPro"/>
</dbReference>
<evidence type="ECO:0000256" key="6">
    <source>
        <dbReference type="ARBA" id="ARBA00023004"/>
    </source>
</evidence>
<dbReference type="EC" id="1.11.1.-" evidence="12"/>
<dbReference type="GO" id="GO:0000302">
    <property type="term" value="P:response to reactive oxygen species"/>
    <property type="evidence" value="ECO:0007669"/>
    <property type="project" value="TreeGrafter"/>
</dbReference>
<keyword evidence="2 12" id="KW-0575">Peroxidase</keyword>
<protein>
    <recommendedName>
        <fullName evidence="12">Peroxidase</fullName>
        <ecNumber evidence="12">1.11.1.-</ecNumber>
    </recommendedName>
</protein>
<dbReference type="InterPro" id="IPR010255">
    <property type="entry name" value="Haem_peroxidase_sf"/>
</dbReference>
<name>A0A0G4KPF7_VERLO</name>
<dbReference type="PANTHER" id="PTHR31356:SF66">
    <property type="entry name" value="CATALASE-PEROXIDASE"/>
    <property type="match status" value="1"/>
</dbReference>
<dbReference type="InterPro" id="IPR044831">
    <property type="entry name" value="Ccp1-like"/>
</dbReference>
<evidence type="ECO:0000313" key="15">
    <source>
        <dbReference type="EMBL" id="CRK40572.1"/>
    </source>
</evidence>
<evidence type="ECO:0000313" key="16">
    <source>
        <dbReference type="Proteomes" id="UP000044602"/>
    </source>
</evidence>
<dbReference type="EMBL" id="CVQH01003113">
    <property type="protein sequence ID" value="CRK11687.1"/>
    <property type="molecule type" value="Genomic_DNA"/>
</dbReference>
<dbReference type="InterPro" id="IPR001621">
    <property type="entry name" value="Ligninase"/>
</dbReference>
<dbReference type="PANTHER" id="PTHR31356">
    <property type="entry name" value="THYLAKOID LUMENAL 29 KDA PROTEIN, CHLOROPLASTIC-RELATED"/>
    <property type="match status" value="1"/>
</dbReference>
<sequence length="400" mass="43629">MKFSVVLVALTAGTSIAHPGMSKAMADIQEIQARDGRSGPSTEMIGDLMGLDDRRLTPTGRDIKNILSGRGNPQNTVASYWLGAPRLGGLFCRMDQCCVWKHIANEMRDMMVGDAGRCNNLARASIRLGFHDAATWSKDTGGTGADGSIVLTAECARVPENNGLAEVCAQMKTWHDKYKGYGVSMADLIQFAANVATVSCPLGPRIKKTYIGRKDNAVEPPRNLLPSPFHSADRLLQLFADKTFTADGLIALMGAHSTSQQRFVNRTRPGDPQDSTPGVWDVKYYGETIDANAPQRVFKFQSDVNLANDARTCAAWESFIPEASQGAWNHAYAAEYVRMSLLGVYNINSLTDCTKALPPFQRSYSSSDESVIDRFMHGLIGSVQKVKDLLLKGDKVPSNI</sequence>
<dbReference type="STRING" id="100787.A0A0G4KPF7"/>
<reference evidence="16 17" key="1">
    <citation type="submission" date="2015-05" db="EMBL/GenBank/DDBJ databases">
        <authorList>
            <person name="Fogelqvist Johan"/>
        </authorList>
    </citation>
    <scope>NUCLEOTIDE SEQUENCE [LARGE SCALE GENOMIC DNA]</scope>
    <source>
        <strain evidence="14">VL1</strain>
        <strain evidence="15">VL2</strain>
    </source>
</reference>
<dbReference type="AlphaFoldDB" id="A0A0G4KPF7"/>
<feature type="binding site" evidence="9">
    <location>
        <position position="146"/>
    </location>
    <ligand>
        <name>Ca(2+)</name>
        <dbReference type="ChEBI" id="CHEBI:29108"/>
        <label>1</label>
    </ligand>
</feature>
<evidence type="ECO:0000256" key="11">
    <source>
        <dbReference type="PIRSR" id="PIRSR601621-4"/>
    </source>
</evidence>
<dbReference type="Proteomes" id="UP000044602">
    <property type="component" value="Unassembled WGS sequence"/>
</dbReference>
<feature type="chain" id="PRO_5010893754" description="Peroxidase" evidence="12">
    <location>
        <begin position="18"/>
        <end position="400"/>
    </location>
</feature>
<dbReference type="Proteomes" id="UP000045706">
    <property type="component" value="Unassembled WGS sequence"/>
</dbReference>
<keyword evidence="3 9" id="KW-0349">Heme</keyword>
<feature type="binding site" evidence="9">
    <location>
        <position position="144"/>
    </location>
    <ligand>
        <name>Ca(2+)</name>
        <dbReference type="ChEBI" id="CHEBI:29108"/>
        <label>1</label>
    </ligand>
</feature>
<dbReference type="EMBL" id="CVQI01032163">
    <property type="protein sequence ID" value="CRK40572.1"/>
    <property type="molecule type" value="Genomic_DNA"/>
</dbReference>
<dbReference type="PRINTS" id="PR00462">
    <property type="entry name" value="LIGNINASE"/>
</dbReference>
<dbReference type="GO" id="GO:0042744">
    <property type="term" value="P:hydrogen peroxide catabolic process"/>
    <property type="evidence" value="ECO:0007669"/>
    <property type="project" value="TreeGrafter"/>
</dbReference>
<gene>
    <name evidence="14" type="ORF">BN1708_010256</name>
    <name evidence="15" type="ORF">BN1723_004825</name>
</gene>
<dbReference type="Pfam" id="PF00141">
    <property type="entry name" value="peroxidase"/>
    <property type="match status" value="1"/>
</dbReference>
<feature type="binding site" evidence="9">
    <location>
        <position position="276"/>
    </location>
    <ligand>
        <name>Ca(2+)</name>
        <dbReference type="ChEBI" id="CHEBI:29108"/>
        <label>2</label>
    </ligand>
</feature>
<evidence type="ECO:0000256" key="7">
    <source>
        <dbReference type="ARBA" id="ARBA00023180"/>
    </source>
</evidence>
<feature type="disulfide bond" evidence="11">
    <location>
        <begin position="97"/>
        <end position="353"/>
    </location>
</feature>
<evidence type="ECO:0000256" key="1">
    <source>
        <dbReference type="ARBA" id="ARBA00006089"/>
    </source>
</evidence>
<proteinExistence type="inferred from homology"/>
<feature type="binding site" evidence="9">
    <location>
        <position position="148"/>
    </location>
    <ligand>
        <name>Ca(2+)</name>
        <dbReference type="ChEBI" id="CHEBI:29108"/>
        <label>1</label>
    </ligand>
</feature>
<keyword evidence="7" id="KW-0325">Glycoprotein</keyword>
<dbReference type="InterPro" id="IPR019794">
    <property type="entry name" value="Peroxidases_AS"/>
</dbReference>
<comment type="similarity">
    <text evidence="1 12">Belongs to the peroxidase family. Ligninase subfamily.</text>
</comment>